<dbReference type="InterPro" id="IPR036456">
    <property type="entry name" value="PNPase_PH_RNA-bd_sf"/>
</dbReference>
<dbReference type="InterPro" id="IPR027408">
    <property type="entry name" value="PNPase/RNase_PH_dom_sf"/>
</dbReference>
<evidence type="ECO:0000256" key="4">
    <source>
        <dbReference type="ARBA" id="ARBA00022695"/>
    </source>
</evidence>
<comment type="cofactor">
    <cofactor evidence="8">
        <name>Mg(2+)</name>
        <dbReference type="ChEBI" id="CHEBI:18420"/>
    </cofactor>
</comment>
<dbReference type="PROSITE" id="PS50084">
    <property type="entry name" value="KH_TYPE_1"/>
    <property type="match status" value="1"/>
</dbReference>
<evidence type="ECO:0000256" key="9">
    <source>
        <dbReference type="SAM" id="MobiDB-lite"/>
    </source>
</evidence>
<dbReference type="InterPro" id="IPR036345">
    <property type="entry name" value="ExoRNase_PH_dom2_sf"/>
</dbReference>
<dbReference type="GO" id="GO:0005829">
    <property type="term" value="C:cytosol"/>
    <property type="evidence" value="ECO:0007669"/>
    <property type="project" value="UniProtKB-ARBA"/>
</dbReference>
<dbReference type="Pfam" id="PF03726">
    <property type="entry name" value="PNPase"/>
    <property type="match status" value="1"/>
</dbReference>
<reference evidence="11 12" key="1">
    <citation type="journal article" date="2012" name="Stand. Genomic Sci.">
        <title>Complete genome sequencing and analysis of Saprospira grandis str. Lewin, a predatory marine bacterium.</title>
        <authorList>
            <person name="Saw J.H."/>
            <person name="Yuryev A."/>
            <person name="Kanbe M."/>
            <person name="Hou S."/>
            <person name="Young A.G."/>
            <person name="Aizawa S."/>
            <person name="Alam M."/>
        </authorList>
    </citation>
    <scope>NUCLEOTIDE SEQUENCE [LARGE SCALE GENOMIC DNA]</scope>
    <source>
        <strain evidence="11 12">Lewin</strain>
    </source>
</reference>
<dbReference type="Proteomes" id="UP000007519">
    <property type="component" value="Chromosome"/>
</dbReference>
<keyword evidence="7 8" id="KW-0694">RNA-binding</keyword>
<dbReference type="InterPro" id="IPR004088">
    <property type="entry name" value="KH_dom_type_1"/>
</dbReference>
<dbReference type="SMART" id="SM00322">
    <property type="entry name" value="KH"/>
    <property type="match status" value="1"/>
</dbReference>
<keyword evidence="6 8" id="KW-0460">Magnesium</keyword>
<dbReference type="SUPFAM" id="SSF55666">
    <property type="entry name" value="Ribonuclease PH domain 2-like"/>
    <property type="match status" value="2"/>
</dbReference>
<keyword evidence="2 8" id="KW-0963">Cytoplasm</keyword>
<keyword evidence="3 8" id="KW-0808">Transferase</keyword>
<evidence type="ECO:0000256" key="8">
    <source>
        <dbReference type="HAMAP-Rule" id="MF_01595"/>
    </source>
</evidence>
<dbReference type="FunFam" id="3.30.1370.10:FF:000001">
    <property type="entry name" value="Polyribonucleotide nucleotidyltransferase"/>
    <property type="match status" value="1"/>
</dbReference>
<dbReference type="InterPro" id="IPR004087">
    <property type="entry name" value="KH_dom"/>
</dbReference>
<dbReference type="CDD" id="cd11364">
    <property type="entry name" value="RNase_PH_PNPase_2"/>
    <property type="match status" value="1"/>
</dbReference>
<dbReference type="SMART" id="SM00316">
    <property type="entry name" value="S1"/>
    <property type="match status" value="1"/>
</dbReference>
<keyword evidence="5 8" id="KW-0479">Metal-binding</keyword>
<dbReference type="Pfam" id="PF01138">
    <property type="entry name" value="RNase_PH"/>
    <property type="match status" value="2"/>
</dbReference>
<dbReference type="Gene3D" id="3.30.1370.10">
    <property type="entry name" value="K Homology domain, type 1"/>
    <property type="match status" value="1"/>
</dbReference>
<dbReference type="InterPro" id="IPR015847">
    <property type="entry name" value="ExoRNase_PH_dom2"/>
</dbReference>
<evidence type="ECO:0000256" key="1">
    <source>
        <dbReference type="ARBA" id="ARBA00007404"/>
    </source>
</evidence>
<dbReference type="InterPro" id="IPR015848">
    <property type="entry name" value="PNPase_PH_RNA-bd_bac/org-type"/>
</dbReference>
<proteinExistence type="inferred from homology"/>
<dbReference type="KEGG" id="sgn:SGRA_2531"/>
<accession>H6L6L3</accession>
<dbReference type="Gene3D" id="2.40.50.140">
    <property type="entry name" value="Nucleic acid-binding proteins"/>
    <property type="match status" value="1"/>
</dbReference>
<evidence type="ECO:0000256" key="7">
    <source>
        <dbReference type="ARBA" id="ARBA00022884"/>
    </source>
</evidence>
<dbReference type="PROSITE" id="PS50126">
    <property type="entry name" value="S1"/>
    <property type="match status" value="1"/>
</dbReference>
<dbReference type="InterPro" id="IPR036612">
    <property type="entry name" value="KH_dom_type_1_sf"/>
</dbReference>
<feature type="binding site" evidence="8">
    <location>
        <position position="499"/>
    </location>
    <ligand>
        <name>Mg(2+)</name>
        <dbReference type="ChEBI" id="CHEBI:18420"/>
    </ligand>
</feature>
<dbReference type="EMBL" id="CP002831">
    <property type="protein sequence ID" value="AFC25259.1"/>
    <property type="molecule type" value="Genomic_DNA"/>
</dbReference>
<keyword evidence="4 8" id="KW-0548">Nucleotidyltransferase</keyword>
<dbReference type="GO" id="GO:0000287">
    <property type="term" value="F:magnesium ion binding"/>
    <property type="evidence" value="ECO:0007669"/>
    <property type="project" value="UniProtKB-UniRule"/>
</dbReference>
<dbReference type="SUPFAM" id="SSF54211">
    <property type="entry name" value="Ribosomal protein S5 domain 2-like"/>
    <property type="match status" value="2"/>
</dbReference>
<dbReference type="STRING" id="984262.SGRA_2531"/>
<dbReference type="PANTHER" id="PTHR11252">
    <property type="entry name" value="POLYRIBONUCLEOTIDE NUCLEOTIDYLTRANSFERASE"/>
    <property type="match status" value="1"/>
</dbReference>
<feature type="domain" description="S1 motif" evidence="10">
    <location>
        <begin position="631"/>
        <end position="700"/>
    </location>
</feature>
<dbReference type="EC" id="2.7.7.8" evidence="8"/>
<dbReference type="Pfam" id="PF00575">
    <property type="entry name" value="S1"/>
    <property type="match status" value="1"/>
</dbReference>
<dbReference type="Pfam" id="PF03725">
    <property type="entry name" value="RNase_PH_C"/>
    <property type="match status" value="1"/>
</dbReference>
<comment type="catalytic activity">
    <reaction evidence="8">
        <text>RNA(n+1) + phosphate = RNA(n) + a ribonucleoside 5'-diphosphate</text>
        <dbReference type="Rhea" id="RHEA:22096"/>
        <dbReference type="Rhea" id="RHEA-COMP:14527"/>
        <dbReference type="Rhea" id="RHEA-COMP:17342"/>
        <dbReference type="ChEBI" id="CHEBI:43474"/>
        <dbReference type="ChEBI" id="CHEBI:57930"/>
        <dbReference type="ChEBI" id="CHEBI:140395"/>
        <dbReference type="EC" id="2.7.7.8"/>
    </reaction>
</comment>
<evidence type="ECO:0000313" key="12">
    <source>
        <dbReference type="Proteomes" id="UP000007519"/>
    </source>
</evidence>
<dbReference type="AlphaFoldDB" id="H6L6L3"/>
<dbReference type="CDD" id="cd11363">
    <property type="entry name" value="RNase_PH_PNPase_1"/>
    <property type="match status" value="1"/>
</dbReference>
<dbReference type="InterPro" id="IPR012162">
    <property type="entry name" value="PNPase"/>
</dbReference>
<dbReference type="GO" id="GO:0006402">
    <property type="term" value="P:mRNA catabolic process"/>
    <property type="evidence" value="ECO:0007669"/>
    <property type="project" value="UniProtKB-UniRule"/>
</dbReference>
<dbReference type="GO" id="GO:0003723">
    <property type="term" value="F:RNA binding"/>
    <property type="evidence" value="ECO:0007669"/>
    <property type="project" value="UniProtKB-UniRule"/>
</dbReference>
<dbReference type="SUPFAM" id="SSF46915">
    <property type="entry name" value="Polynucleotide phosphorylase/guanosine pentaphosphate synthase (PNPase/GPSI), domain 3"/>
    <property type="match status" value="1"/>
</dbReference>
<dbReference type="PIRSF" id="PIRSF005499">
    <property type="entry name" value="PNPase"/>
    <property type="match status" value="1"/>
</dbReference>
<name>H6L6L3_SAPGL</name>
<organism evidence="11 12">
    <name type="scientific">Saprospira grandis (strain Lewin)</name>
    <dbReference type="NCBI Taxonomy" id="984262"/>
    <lineage>
        <taxon>Bacteria</taxon>
        <taxon>Pseudomonadati</taxon>
        <taxon>Bacteroidota</taxon>
        <taxon>Saprospiria</taxon>
        <taxon>Saprospirales</taxon>
        <taxon>Saprospiraceae</taxon>
        <taxon>Saprospira</taxon>
    </lineage>
</organism>
<dbReference type="GO" id="GO:0006396">
    <property type="term" value="P:RNA processing"/>
    <property type="evidence" value="ECO:0007669"/>
    <property type="project" value="InterPro"/>
</dbReference>
<dbReference type="SUPFAM" id="SSF54791">
    <property type="entry name" value="Eukaryotic type KH-domain (KH-domain type I)"/>
    <property type="match status" value="1"/>
</dbReference>
<dbReference type="HOGENOM" id="CLU_004217_2_2_10"/>
<evidence type="ECO:0000256" key="6">
    <source>
        <dbReference type="ARBA" id="ARBA00022842"/>
    </source>
</evidence>
<dbReference type="InterPro" id="IPR012340">
    <property type="entry name" value="NA-bd_OB-fold"/>
</dbReference>
<evidence type="ECO:0000256" key="5">
    <source>
        <dbReference type="ARBA" id="ARBA00022723"/>
    </source>
</evidence>
<feature type="region of interest" description="Disordered" evidence="9">
    <location>
        <begin position="706"/>
        <end position="747"/>
    </location>
</feature>
<dbReference type="FunFam" id="3.30.230.70:FF:000002">
    <property type="entry name" value="Polyribonucleotide nucleotidyltransferase"/>
    <property type="match status" value="1"/>
</dbReference>
<dbReference type="HAMAP" id="MF_01595">
    <property type="entry name" value="PNPase"/>
    <property type="match status" value="1"/>
</dbReference>
<sequence>MGKQIPLSTSAVIAGKEFTLETGKLAALTDGSVVLRYGDTMLLATAVAAEEARPDQSFFPLSVDYREKFASAGRIPGNFFRREARPSEYEILTSRLVDRAIRPLFPDHFLNETQIFIFLISADGETLPDAFAAFAASAALMVSDIPFAGPISEVRIARINGEFIVNPSRTELETADMEFIIAGSMDNIVMVEGEADECQEEDLIEAIKVAHEAIKEQCKMQLELRQLKGVTENRPVAEKEENEELKAAVDSACREKLMDIAGNPSDKKARKNAFKALKEETKAALTEQFGEEAWGEMSHLFSGYFDALKKECAREVVLSKQQRLDGRTPTEVRNIWCEVDYLPAPHGSALFTRGETQSLTTVTLGSKMDEALIDTALSLHNDNFLLHYNFPPFSVNEVGRPRGTSRREVGHGHLARRSLARVMPKDYPYTVRIVSDILESNGSSSMATVCAGSLGLMDAGVPIRKPVSGIAMGLITDGKGRSVVLTDILGDEDHLGDMDFKVTGTEDGICAVQMDIKIDGLDYELLRTALLQAREGRLHILGVMNETMSEAREDLKPQTPRMELIIIDADYIGAVIGSGGKVIQGLQKETNTVVTVNEEDGKGYVHISGDKPNVEKAAAFINGITTEPEVGEIYDAKIVKLMPYGAFIEFLPGREGLLHVSELAWERIENVEEVLTEGEEIQVKLLEIDPRTGKFRLSRKVLLEKPEGYVERPPREKRDRNDDRRGGGRGGDRGGRGGDRGGRNNRR</sequence>
<evidence type="ECO:0000259" key="10">
    <source>
        <dbReference type="PROSITE" id="PS50126"/>
    </source>
</evidence>
<dbReference type="PANTHER" id="PTHR11252:SF0">
    <property type="entry name" value="POLYRIBONUCLEOTIDE NUCLEOTIDYLTRANSFERASE 1, MITOCHONDRIAL"/>
    <property type="match status" value="1"/>
</dbReference>
<keyword evidence="12" id="KW-1185">Reference proteome</keyword>
<comment type="similarity">
    <text evidence="1 8">Belongs to the polyribonucleotide nucleotidyltransferase family.</text>
</comment>
<evidence type="ECO:0000313" key="11">
    <source>
        <dbReference type="EMBL" id="AFC25259.1"/>
    </source>
</evidence>
<comment type="subcellular location">
    <subcellularLocation>
        <location evidence="8">Cytoplasm</location>
    </subcellularLocation>
</comment>
<dbReference type="GO" id="GO:0004654">
    <property type="term" value="F:polyribonucleotide nucleotidyltransferase activity"/>
    <property type="evidence" value="ECO:0007669"/>
    <property type="project" value="UniProtKB-UniRule"/>
</dbReference>
<feature type="binding site" evidence="8">
    <location>
        <position position="493"/>
    </location>
    <ligand>
        <name>Mg(2+)</name>
        <dbReference type="ChEBI" id="CHEBI:18420"/>
    </ligand>
</feature>
<dbReference type="CDD" id="cd04472">
    <property type="entry name" value="S1_PNPase"/>
    <property type="match status" value="1"/>
</dbReference>
<comment type="function">
    <text evidence="8">Involved in mRNA degradation. Catalyzes the phosphorolysis of single-stranded polyribonucleotides processively in the 3'- to 5'-direction.</text>
</comment>
<dbReference type="InterPro" id="IPR020568">
    <property type="entry name" value="Ribosomal_Su5_D2-typ_SF"/>
</dbReference>
<dbReference type="NCBIfam" id="TIGR03591">
    <property type="entry name" value="polynuc_phos"/>
    <property type="match status" value="1"/>
</dbReference>
<dbReference type="CDD" id="cd02393">
    <property type="entry name" value="KH-I_PNPase"/>
    <property type="match status" value="1"/>
</dbReference>
<dbReference type="Gene3D" id="3.30.230.70">
    <property type="entry name" value="GHMP Kinase, N-terminal domain"/>
    <property type="match status" value="2"/>
</dbReference>
<gene>
    <name evidence="8 11" type="primary">pnp</name>
    <name evidence="11" type="ordered locus">SGRA_2531</name>
</gene>
<dbReference type="RefSeq" id="WP_015692871.1">
    <property type="nucleotide sequence ID" value="NC_016940.1"/>
</dbReference>
<dbReference type="InterPro" id="IPR001247">
    <property type="entry name" value="ExoRNase_PH_dom1"/>
</dbReference>
<dbReference type="GO" id="GO:0000175">
    <property type="term" value="F:3'-5'-RNA exonuclease activity"/>
    <property type="evidence" value="ECO:0007669"/>
    <property type="project" value="TreeGrafter"/>
</dbReference>
<dbReference type="FunFam" id="3.30.230.70:FF:000001">
    <property type="entry name" value="Polyribonucleotide nucleotidyltransferase"/>
    <property type="match status" value="1"/>
</dbReference>
<dbReference type="OrthoDB" id="9804305at2"/>
<dbReference type="SUPFAM" id="SSF50249">
    <property type="entry name" value="Nucleic acid-binding proteins"/>
    <property type="match status" value="1"/>
</dbReference>
<dbReference type="eggNOG" id="COG1185">
    <property type="taxonomic scope" value="Bacteria"/>
</dbReference>
<evidence type="ECO:0000256" key="3">
    <source>
        <dbReference type="ARBA" id="ARBA00022679"/>
    </source>
</evidence>
<evidence type="ECO:0000256" key="2">
    <source>
        <dbReference type="ARBA" id="ARBA00022490"/>
    </source>
</evidence>
<protein>
    <recommendedName>
        <fullName evidence="8">Polyribonucleotide nucleotidyltransferase</fullName>
        <ecNumber evidence="8">2.7.7.8</ecNumber>
    </recommendedName>
    <alternativeName>
        <fullName evidence="8">Polynucleotide phosphorylase</fullName>
        <shortName evidence="8">PNPase</shortName>
    </alternativeName>
</protein>
<dbReference type="Pfam" id="PF00013">
    <property type="entry name" value="KH_1"/>
    <property type="match status" value="1"/>
</dbReference>
<dbReference type="InterPro" id="IPR003029">
    <property type="entry name" value="S1_domain"/>
</dbReference>
<dbReference type="NCBIfam" id="NF008805">
    <property type="entry name" value="PRK11824.1"/>
    <property type="match status" value="1"/>
</dbReference>